<evidence type="ECO:0000313" key="1">
    <source>
        <dbReference type="EMBL" id="SNS11400.1"/>
    </source>
</evidence>
<dbReference type="InterPro" id="IPR003718">
    <property type="entry name" value="OsmC/Ohr_fam"/>
</dbReference>
<organism evidence="1 2">
    <name type="scientific">Actinomadura mexicana</name>
    <dbReference type="NCBI Taxonomy" id="134959"/>
    <lineage>
        <taxon>Bacteria</taxon>
        <taxon>Bacillati</taxon>
        <taxon>Actinomycetota</taxon>
        <taxon>Actinomycetes</taxon>
        <taxon>Streptosporangiales</taxon>
        <taxon>Thermomonosporaceae</taxon>
        <taxon>Actinomadura</taxon>
    </lineage>
</organism>
<keyword evidence="2" id="KW-1185">Reference proteome</keyword>
<name>A0A239BU13_9ACTN</name>
<gene>
    <name evidence="1" type="ORF">SAMN06265355_111107</name>
</gene>
<dbReference type="InterPro" id="IPR015946">
    <property type="entry name" value="KH_dom-like_a/b"/>
</dbReference>
<dbReference type="OrthoDB" id="9811389at2"/>
<proteinExistence type="predicted"/>
<dbReference type="RefSeq" id="WP_089314623.1">
    <property type="nucleotide sequence ID" value="NZ_FZNP01000011.1"/>
</dbReference>
<dbReference type="Gene3D" id="3.30.300.20">
    <property type="match status" value="1"/>
</dbReference>
<dbReference type="PANTHER" id="PTHR39624:SF2">
    <property type="entry name" value="OSMC-LIKE PROTEIN"/>
    <property type="match status" value="1"/>
</dbReference>
<dbReference type="SUPFAM" id="SSF82784">
    <property type="entry name" value="OsmC-like"/>
    <property type="match status" value="1"/>
</dbReference>
<sequence length="137" mass="14738">MSEMLVVHREDDAFAVIVRDHVIHVDQPYTGGGMDAGPTPVELFVASLAACTAHHARLYLKARCLPANGLEVAAEYAMTPEGPARVTRVELRLRPPVRLPDRDVGGLMAAVMAGTVHNSIFDTPRVGVRLESEVTAA</sequence>
<reference evidence="2" key="1">
    <citation type="submission" date="2017-06" db="EMBL/GenBank/DDBJ databases">
        <authorList>
            <person name="Varghese N."/>
            <person name="Submissions S."/>
        </authorList>
    </citation>
    <scope>NUCLEOTIDE SEQUENCE [LARGE SCALE GENOMIC DNA]</scope>
    <source>
        <strain evidence="2">DSM 44485</strain>
    </source>
</reference>
<dbReference type="Pfam" id="PF02566">
    <property type="entry name" value="OsmC"/>
    <property type="match status" value="1"/>
</dbReference>
<dbReference type="InterPro" id="IPR036102">
    <property type="entry name" value="OsmC/Ohrsf"/>
</dbReference>
<accession>A0A239BU13</accession>
<evidence type="ECO:0000313" key="2">
    <source>
        <dbReference type="Proteomes" id="UP000198420"/>
    </source>
</evidence>
<dbReference type="AlphaFoldDB" id="A0A239BU13"/>
<dbReference type="EMBL" id="FZNP01000011">
    <property type="protein sequence ID" value="SNS11400.1"/>
    <property type="molecule type" value="Genomic_DNA"/>
</dbReference>
<dbReference type="PANTHER" id="PTHR39624">
    <property type="entry name" value="PROTEIN INVOLVED IN RIMO-MEDIATED BETA-METHYLTHIOLATION OF RIBOSOMAL PROTEIN S12 YCAO"/>
    <property type="match status" value="1"/>
</dbReference>
<protein>
    <submittedName>
        <fullName evidence="1">OsmC-like protein</fullName>
    </submittedName>
</protein>
<dbReference type="Proteomes" id="UP000198420">
    <property type="component" value="Unassembled WGS sequence"/>
</dbReference>